<dbReference type="EMBL" id="VIKU02000001">
    <property type="protein sequence ID" value="NHF58990.1"/>
    <property type="molecule type" value="Genomic_DNA"/>
</dbReference>
<dbReference type="Gene3D" id="3.30.910.20">
    <property type="entry name" value="Skp domain"/>
    <property type="match status" value="1"/>
</dbReference>
<dbReference type="Proteomes" id="UP000707206">
    <property type="component" value="Unassembled WGS sequence"/>
</dbReference>
<evidence type="ECO:0000256" key="1">
    <source>
        <dbReference type="ARBA" id="ARBA00009091"/>
    </source>
</evidence>
<gene>
    <name evidence="4" type="ORF">FK220_006545</name>
</gene>
<evidence type="ECO:0000256" key="2">
    <source>
        <dbReference type="ARBA" id="ARBA00022729"/>
    </source>
</evidence>
<comment type="caution">
    <text evidence="4">The sequence shown here is derived from an EMBL/GenBank/DDBJ whole genome shotgun (WGS) entry which is preliminary data.</text>
</comment>
<dbReference type="GO" id="GO:0005829">
    <property type="term" value="C:cytosol"/>
    <property type="evidence" value="ECO:0007669"/>
    <property type="project" value="TreeGrafter"/>
</dbReference>
<sequence>MFFRFAQDEDKIVYVDNIRLFNGFNMTKDLNRINGEKINKQKKKLDSLYTIYGIFKDNNQTDKLGALETQLRNQDQELKNMNERFSNEISQAVWNRLNSYIKDYGAANGYKIVLGTQGNGNVMFAQEGIDITEAVISYSNSLYEGEL</sequence>
<evidence type="ECO:0000313" key="5">
    <source>
        <dbReference type="Proteomes" id="UP000707206"/>
    </source>
</evidence>
<evidence type="ECO:0000313" key="4">
    <source>
        <dbReference type="EMBL" id="NHF58990.1"/>
    </source>
</evidence>
<dbReference type="InterPro" id="IPR005632">
    <property type="entry name" value="Chaperone_Skp"/>
</dbReference>
<dbReference type="GO" id="GO:0050821">
    <property type="term" value="P:protein stabilization"/>
    <property type="evidence" value="ECO:0007669"/>
    <property type="project" value="TreeGrafter"/>
</dbReference>
<dbReference type="Pfam" id="PF03938">
    <property type="entry name" value="OmpH"/>
    <property type="match status" value="1"/>
</dbReference>
<feature type="coiled-coil region" evidence="3">
    <location>
        <begin position="64"/>
        <end position="91"/>
    </location>
</feature>
<dbReference type="SUPFAM" id="SSF111384">
    <property type="entry name" value="OmpH-like"/>
    <property type="match status" value="1"/>
</dbReference>
<dbReference type="SMART" id="SM00935">
    <property type="entry name" value="OmpH"/>
    <property type="match status" value="1"/>
</dbReference>
<reference evidence="4" key="1">
    <citation type="submission" date="2019-07" db="EMBL/GenBank/DDBJ databases">
        <authorList>
            <person name="De-Chao Zhang Q."/>
        </authorList>
    </citation>
    <scope>NUCLEOTIDE SEQUENCE</scope>
    <source>
        <strain evidence="4">TP-CH-4</strain>
    </source>
</reference>
<name>A0A967ATN3_9FLAO</name>
<organism evidence="4 5">
    <name type="scientific">Pelagihabitans pacificus</name>
    <dbReference type="NCBI Taxonomy" id="2696054"/>
    <lineage>
        <taxon>Bacteria</taxon>
        <taxon>Pseudomonadati</taxon>
        <taxon>Bacteroidota</taxon>
        <taxon>Flavobacteriia</taxon>
        <taxon>Flavobacteriales</taxon>
        <taxon>Flavobacteriaceae</taxon>
        <taxon>Pelagihabitans</taxon>
    </lineage>
</organism>
<dbReference type="AlphaFoldDB" id="A0A967ATN3"/>
<reference evidence="4" key="2">
    <citation type="submission" date="2020-03" db="EMBL/GenBank/DDBJ databases">
        <title>Flavobacteriaceae bacterium strain TP-CH-4, a member of the family Flavobacteriaceae isolated from a deep-sea seamount.</title>
        <authorList>
            <person name="Zhang D.-C."/>
        </authorList>
    </citation>
    <scope>NUCLEOTIDE SEQUENCE</scope>
    <source>
        <strain evidence="4">TP-CH-4</strain>
    </source>
</reference>
<protein>
    <submittedName>
        <fullName evidence="4">OmpH family outer membrane protein</fullName>
    </submittedName>
</protein>
<dbReference type="PANTHER" id="PTHR35089:SF1">
    <property type="entry name" value="CHAPERONE PROTEIN SKP"/>
    <property type="match status" value="1"/>
</dbReference>
<dbReference type="GO" id="GO:0051082">
    <property type="term" value="F:unfolded protein binding"/>
    <property type="evidence" value="ECO:0007669"/>
    <property type="project" value="InterPro"/>
</dbReference>
<accession>A0A967ATN3</accession>
<proteinExistence type="inferred from homology"/>
<dbReference type="PANTHER" id="PTHR35089">
    <property type="entry name" value="CHAPERONE PROTEIN SKP"/>
    <property type="match status" value="1"/>
</dbReference>
<evidence type="ECO:0000256" key="3">
    <source>
        <dbReference type="SAM" id="Coils"/>
    </source>
</evidence>
<keyword evidence="3" id="KW-0175">Coiled coil</keyword>
<dbReference type="InterPro" id="IPR024930">
    <property type="entry name" value="Skp_dom_sf"/>
</dbReference>
<keyword evidence="2" id="KW-0732">Signal</keyword>
<keyword evidence="5" id="KW-1185">Reference proteome</keyword>
<comment type="similarity">
    <text evidence="1">Belongs to the Skp family.</text>
</comment>